<protein>
    <recommendedName>
        <fullName evidence="1">SF4 helicase domain-containing protein</fullName>
    </recommendedName>
</protein>
<dbReference type="GO" id="GO:0003678">
    <property type="term" value="F:DNA helicase activity"/>
    <property type="evidence" value="ECO:0007669"/>
    <property type="project" value="InterPro"/>
</dbReference>
<dbReference type="PANTHER" id="PTHR30153:SF2">
    <property type="entry name" value="REPLICATIVE DNA HELICASE"/>
    <property type="match status" value="1"/>
</dbReference>
<dbReference type="SUPFAM" id="SSF52540">
    <property type="entry name" value="P-loop containing nucleoside triphosphate hydrolases"/>
    <property type="match status" value="1"/>
</dbReference>
<feature type="domain" description="SF4 helicase" evidence="1">
    <location>
        <begin position="139"/>
        <end position="407"/>
    </location>
</feature>
<evidence type="ECO:0000313" key="2">
    <source>
        <dbReference type="EMBL" id="SVB58212.1"/>
    </source>
</evidence>
<sequence length="436" mass="49700">MPFIKEEYFNDRLEKILFSEINKFVNKYNNLPTKESLSIEINTNKNINEDEYKKITEILSTLNPEPINLDWLVETTETFCKDRAIHNAILGGIQILDGKDKEHTAQYLPELLSEALSVSFDQKIGHDYLLESKERYDFYKRKEERLELDLEFFNKITRGGIPSKTLNICLAGTGVGKTMFMTSIASSVLLQGKNVLYITLEMAEERIAERIDANLLNVGMSDLEELPYQMYETKINKLQSKTTGTLIVKEYPTASAHVGHFKNLLSELALKKSFKPDILFIDYLNICASSRFRAGANVNSYTYIKAIAEELRGLAVEYNIPVFSATQTTRGGFVSSDIGLEDTSESFGLPATADFMFALISSEELEQKNQILVKQLKNRYNDPTINRKFIIGVDRSKMRLYDVEQKAQEDLVESGQDDTITSKFTKKLGEFSDFKI</sequence>
<proteinExistence type="inferred from homology"/>
<dbReference type="AlphaFoldDB" id="A0A382F6F5"/>
<dbReference type="GO" id="GO:0005829">
    <property type="term" value="C:cytosol"/>
    <property type="evidence" value="ECO:0007669"/>
    <property type="project" value="TreeGrafter"/>
</dbReference>
<dbReference type="EMBL" id="UINC01048096">
    <property type="protein sequence ID" value="SVB58212.1"/>
    <property type="molecule type" value="Genomic_DNA"/>
</dbReference>
<dbReference type="GO" id="GO:0006260">
    <property type="term" value="P:DNA replication"/>
    <property type="evidence" value="ECO:0007669"/>
    <property type="project" value="InterPro"/>
</dbReference>
<name>A0A382F6F5_9ZZZZ</name>
<dbReference type="Pfam" id="PF03796">
    <property type="entry name" value="DnaB_C"/>
    <property type="match status" value="1"/>
</dbReference>
<reference evidence="2" key="1">
    <citation type="submission" date="2018-05" db="EMBL/GenBank/DDBJ databases">
        <authorList>
            <person name="Lanie J.A."/>
            <person name="Ng W.-L."/>
            <person name="Kazmierczak K.M."/>
            <person name="Andrzejewski T.M."/>
            <person name="Davidsen T.M."/>
            <person name="Wayne K.J."/>
            <person name="Tettelin H."/>
            <person name="Glass J.I."/>
            <person name="Rusch D."/>
            <person name="Podicherti R."/>
            <person name="Tsui H.-C.T."/>
            <person name="Winkler M.E."/>
        </authorList>
    </citation>
    <scope>NUCLEOTIDE SEQUENCE</scope>
</reference>
<organism evidence="2">
    <name type="scientific">marine metagenome</name>
    <dbReference type="NCBI Taxonomy" id="408172"/>
    <lineage>
        <taxon>unclassified sequences</taxon>
        <taxon>metagenomes</taxon>
        <taxon>ecological metagenomes</taxon>
    </lineage>
</organism>
<dbReference type="PANTHER" id="PTHR30153">
    <property type="entry name" value="REPLICATIVE DNA HELICASE DNAB"/>
    <property type="match status" value="1"/>
</dbReference>
<dbReference type="Gene3D" id="3.40.50.300">
    <property type="entry name" value="P-loop containing nucleotide triphosphate hydrolases"/>
    <property type="match status" value="1"/>
</dbReference>
<accession>A0A382F6F5</accession>
<gene>
    <name evidence="2" type="ORF">METZ01_LOCUS211066</name>
</gene>
<dbReference type="InterPro" id="IPR046393">
    <property type="entry name" value="Helic_T4"/>
</dbReference>
<evidence type="ECO:0000259" key="1">
    <source>
        <dbReference type="PROSITE" id="PS51199"/>
    </source>
</evidence>
<dbReference type="PROSITE" id="PS51199">
    <property type="entry name" value="SF4_HELICASE"/>
    <property type="match status" value="1"/>
</dbReference>
<dbReference type="GO" id="GO:0005524">
    <property type="term" value="F:ATP binding"/>
    <property type="evidence" value="ECO:0007669"/>
    <property type="project" value="InterPro"/>
</dbReference>
<dbReference type="InterPro" id="IPR007694">
    <property type="entry name" value="DNA_helicase_DnaB-like_C"/>
</dbReference>
<dbReference type="InterPro" id="IPR027417">
    <property type="entry name" value="P-loop_NTPase"/>
</dbReference>
<dbReference type="HAMAP" id="MF_04155">
    <property type="entry name" value="Helic_T4"/>
    <property type="match status" value="1"/>
</dbReference>
<dbReference type="GO" id="GO:0039686">
    <property type="term" value="P:bidirectional double-stranded viral DNA replication"/>
    <property type="evidence" value="ECO:0007669"/>
    <property type="project" value="InterPro"/>
</dbReference>